<dbReference type="EMBL" id="DVIU01000103">
    <property type="protein sequence ID" value="HIS35957.1"/>
    <property type="molecule type" value="Genomic_DNA"/>
</dbReference>
<accession>A0A9D1JME5</accession>
<reference evidence="2" key="1">
    <citation type="submission" date="2020-10" db="EMBL/GenBank/DDBJ databases">
        <authorList>
            <person name="Gilroy R."/>
        </authorList>
    </citation>
    <scope>NUCLEOTIDE SEQUENCE</scope>
    <source>
        <strain evidence="2">6276</strain>
    </source>
</reference>
<dbReference type="AlphaFoldDB" id="A0A9D1JME5"/>
<proteinExistence type="predicted"/>
<keyword evidence="1" id="KW-0812">Transmembrane</keyword>
<protein>
    <recommendedName>
        <fullName evidence="4">DUF3137 domain-containing protein</fullName>
    </recommendedName>
</protein>
<gene>
    <name evidence="2" type="ORF">IAC10_04925</name>
</gene>
<feature type="transmembrane region" description="Helical" evidence="1">
    <location>
        <begin position="36"/>
        <end position="59"/>
    </location>
</feature>
<comment type="caution">
    <text evidence="2">The sequence shown here is derived from an EMBL/GenBank/DDBJ whole genome shotgun (WGS) entry which is preliminary data.</text>
</comment>
<evidence type="ECO:0008006" key="4">
    <source>
        <dbReference type="Google" id="ProtNLM"/>
    </source>
</evidence>
<reference evidence="2" key="2">
    <citation type="journal article" date="2021" name="PeerJ">
        <title>Extensive microbial diversity within the chicken gut microbiome revealed by metagenomics and culture.</title>
        <authorList>
            <person name="Gilroy R."/>
            <person name="Ravi A."/>
            <person name="Getino M."/>
            <person name="Pursley I."/>
            <person name="Horton D.L."/>
            <person name="Alikhan N.F."/>
            <person name="Baker D."/>
            <person name="Gharbi K."/>
            <person name="Hall N."/>
            <person name="Watson M."/>
            <person name="Adriaenssens E.M."/>
            <person name="Foster-Nyarko E."/>
            <person name="Jarju S."/>
            <person name="Secka A."/>
            <person name="Antonio M."/>
            <person name="Oren A."/>
            <person name="Chaudhuri R.R."/>
            <person name="La Ragione R."/>
            <person name="Hildebrand F."/>
            <person name="Pallen M.J."/>
        </authorList>
    </citation>
    <scope>NUCLEOTIDE SEQUENCE</scope>
    <source>
        <strain evidence="2">6276</strain>
    </source>
</reference>
<evidence type="ECO:0000313" key="3">
    <source>
        <dbReference type="Proteomes" id="UP000823928"/>
    </source>
</evidence>
<feature type="transmembrane region" description="Helical" evidence="1">
    <location>
        <begin position="71"/>
        <end position="91"/>
    </location>
</feature>
<sequence>MLNTMDKSTVEIKDEFKNQFTTSISPKIKQFNRKRLILAVEGIISLIIPAVMAYIFFVIEHPATPKDTNIAIASIIVFGSILPIISLYYYFCPEKIKEEEIAAKNILKIDNAFNKALYEHGEHCSKESMELEEQVLALFRIKKSNYISNLKQNQLIEKLKTSLIFNNFDKLTRYNARITLGGLFVLKNTNDIGIKYSTTRNGCNISLRENSFYSMKPNDYYLVLLFGGLIVLTVTNCMAANITHFQTIVAYLFAITLLFSYIVMIFVNSADQYKGVIAEIETPEKIYDGHAILLPEKDKLIKSVSKVLREVKQPVKNYRLFINKTNEPKILTPVFFSLLASISQNFKPKSLKISIKDNNLLLFMETSSKKLNIFDWTRDMENSKTYEPFINRLLSIFNLTDFMSKKSKV</sequence>
<keyword evidence="1" id="KW-1133">Transmembrane helix</keyword>
<feature type="transmembrane region" description="Helical" evidence="1">
    <location>
        <begin position="220"/>
        <end position="242"/>
    </location>
</feature>
<organism evidence="2 3">
    <name type="scientific">Candidatus Scatousia excrementigallinarum</name>
    <dbReference type="NCBI Taxonomy" id="2840935"/>
    <lineage>
        <taxon>Bacteria</taxon>
        <taxon>Candidatus Scatousia</taxon>
    </lineage>
</organism>
<evidence type="ECO:0000256" key="1">
    <source>
        <dbReference type="SAM" id="Phobius"/>
    </source>
</evidence>
<evidence type="ECO:0000313" key="2">
    <source>
        <dbReference type="EMBL" id="HIS35957.1"/>
    </source>
</evidence>
<feature type="transmembrane region" description="Helical" evidence="1">
    <location>
        <begin position="248"/>
        <end position="267"/>
    </location>
</feature>
<keyword evidence="1" id="KW-0472">Membrane</keyword>
<name>A0A9D1JME5_9BACT</name>
<dbReference type="Proteomes" id="UP000823928">
    <property type="component" value="Unassembled WGS sequence"/>
</dbReference>